<dbReference type="SUPFAM" id="SSF46626">
    <property type="entry name" value="Cytochrome c"/>
    <property type="match status" value="1"/>
</dbReference>
<dbReference type="SUPFAM" id="SSF82171">
    <property type="entry name" value="DPP6 N-terminal domain-like"/>
    <property type="match status" value="1"/>
</dbReference>
<feature type="region of interest" description="Disordered" evidence="8">
    <location>
        <begin position="251"/>
        <end position="270"/>
    </location>
</feature>
<evidence type="ECO:0000313" key="11">
    <source>
        <dbReference type="EMBL" id="QEG40739.1"/>
    </source>
</evidence>
<dbReference type="SUPFAM" id="SSF50978">
    <property type="entry name" value="WD40 repeat-like"/>
    <property type="match status" value="1"/>
</dbReference>
<dbReference type="PROSITE" id="PS50294">
    <property type="entry name" value="WD_REPEATS_REGION"/>
    <property type="match status" value="2"/>
</dbReference>
<feature type="region of interest" description="Disordered" evidence="8">
    <location>
        <begin position="185"/>
        <end position="211"/>
    </location>
</feature>
<feature type="signal peptide" evidence="9">
    <location>
        <begin position="1"/>
        <end position="28"/>
    </location>
</feature>
<organism evidence="11 12">
    <name type="scientific">Roseimaritima ulvae</name>
    <dbReference type="NCBI Taxonomy" id="980254"/>
    <lineage>
        <taxon>Bacteria</taxon>
        <taxon>Pseudomonadati</taxon>
        <taxon>Planctomycetota</taxon>
        <taxon>Planctomycetia</taxon>
        <taxon>Pirellulales</taxon>
        <taxon>Pirellulaceae</taxon>
        <taxon>Roseimaritima</taxon>
    </lineage>
</organism>
<keyword evidence="4" id="KW-0677">Repeat</keyword>
<dbReference type="EMBL" id="CP042914">
    <property type="protein sequence ID" value="QEG40739.1"/>
    <property type="molecule type" value="Genomic_DNA"/>
</dbReference>
<dbReference type="GO" id="GO:0046872">
    <property type="term" value="F:metal ion binding"/>
    <property type="evidence" value="ECO:0007669"/>
    <property type="project" value="UniProtKB-KW"/>
</dbReference>
<reference evidence="11 12" key="1">
    <citation type="submission" date="2019-08" db="EMBL/GenBank/DDBJ databases">
        <title>Deep-cultivation of Planctomycetes and their phenomic and genomic characterization uncovers novel biology.</title>
        <authorList>
            <person name="Wiegand S."/>
            <person name="Jogler M."/>
            <person name="Boedeker C."/>
            <person name="Pinto D."/>
            <person name="Vollmers J."/>
            <person name="Rivas-Marin E."/>
            <person name="Kohn T."/>
            <person name="Peeters S.H."/>
            <person name="Heuer A."/>
            <person name="Rast P."/>
            <person name="Oberbeckmann S."/>
            <person name="Bunk B."/>
            <person name="Jeske O."/>
            <person name="Meyerdierks A."/>
            <person name="Storesund J.E."/>
            <person name="Kallscheuer N."/>
            <person name="Luecker S."/>
            <person name="Lage O.M."/>
            <person name="Pohl T."/>
            <person name="Merkel B.J."/>
            <person name="Hornburger P."/>
            <person name="Mueller R.-W."/>
            <person name="Bruemmer F."/>
            <person name="Labrenz M."/>
            <person name="Spormann A.M."/>
            <person name="Op den Camp H."/>
            <person name="Overmann J."/>
            <person name="Amann R."/>
            <person name="Jetten M.S.M."/>
            <person name="Mascher T."/>
            <person name="Medema M.H."/>
            <person name="Devos D.P."/>
            <person name="Kaster A.-K."/>
            <person name="Ovreas L."/>
            <person name="Rohde M."/>
            <person name="Galperin M.Y."/>
            <person name="Jogler C."/>
        </authorList>
    </citation>
    <scope>NUCLEOTIDE SEQUENCE [LARGE SCALE GENOMIC DNA]</scope>
    <source>
        <strain evidence="11 12">UC8</strain>
    </source>
</reference>
<dbReference type="KEGG" id="rul:UC8_27560"/>
<dbReference type="InterPro" id="IPR001680">
    <property type="entry name" value="WD40_rpt"/>
</dbReference>
<feature type="repeat" description="WD" evidence="6">
    <location>
        <begin position="794"/>
        <end position="835"/>
    </location>
</feature>
<evidence type="ECO:0000313" key="12">
    <source>
        <dbReference type="Proteomes" id="UP000325286"/>
    </source>
</evidence>
<dbReference type="GO" id="GO:0020037">
    <property type="term" value="F:heme binding"/>
    <property type="evidence" value="ECO:0007669"/>
    <property type="project" value="InterPro"/>
</dbReference>
<evidence type="ECO:0000256" key="2">
    <source>
        <dbReference type="ARBA" id="ARBA00022617"/>
    </source>
</evidence>
<keyword evidence="3 7" id="KW-0479">Metal-binding</keyword>
<dbReference type="InterPro" id="IPR015943">
    <property type="entry name" value="WD40/YVTN_repeat-like_dom_sf"/>
</dbReference>
<dbReference type="PANTHER" id="PTHR19879">
    <property type="entry name" value="TRANSCRIPTION INITIATION FACTOR TFIID"/>
    <property type="match status" value="1"/>
</dbReference>
<dbReference type="OrthoDB" id="223117at2"/>
<dbReference type="Gene3D" id="2.130.10.10">
    <property type="entry name" value="YVTN repeat-like/Quinoprotein amine dehydrogenase"/>
    <property type="match status" value="3"/>
</dbReference>
<dbReference type="GO" id="GO:0009055">
    <property type="term" value="F:electron transfer activity"/>
    <property type="evidence" value="ECO:0007669"/>
    <property type="project" value="InterPro"/>
</dbReference>
<proteinExistence type="predicted"/>
<evidence type="ECO:0000256" key="9">
    <source>
        <dbReference type="SAM" id="SignalP"/>
    </source>
</evidence>
<evidence type="ECO:0000256" key="6">
    <source>
        <dbReference type="PROSITE-ProRule" id="PRU00221"/>
    </source>
</evidence>
<keyword evidence="12" id="KW-1185">Reference proteome</keyword>
<evidence type="ECO:0000256" key="1">
    <source>
        <dbReference type="ARBA" id="ARBA00022574"/>
    </source>
</evidence>
<dbReference type="Proteomes" id="UP000325286">
    <property type="component" value="Chromosome"/>
</dbReference>
<dbReference type="PROSITE" id="PS51007">
    <property type="entry name" value="CYTC"/>
    <property type="match status" value="1"/>
</dbReference>
<dbReference type="InterPro" id="IPR009056">
    <property type="entry name" value="Cyt_c-like_dom"/>
</dbReference>
<evidence type="ECO:0000256" key="3">
    <source>
        <dbReference type="ARBA" id="ARBA00022723"/>
    </source>
</evidence>
<dbReference type="PROSITE" id="PS00678">
    <property type="entry name" value="WD_REPEATS_1"/>
    <property type="match status" value="1"/>
</dbReference>
<feature type="chain" id="PRO_5022861773" evidence="9">
    <location>
        <begin position="29"/>
        <end position="918"/>
    </location>
</feature>
<feature type="repeat" description="WD" evidence="6">
    <location>
        <begin position="878"/>
        <end position="918"/>
    </location>
</feature>
<dbReference type="InterPro" id="IPR036322">
    <property type="entry name" value="WD40_repeat_dom_sf"/>
</dbReference>
<dbReference type="PROSITE" id="PS50082">
    <property type="entry name" value="WD_REPEATS_2"/>
    <property type="match status" value="2"/>
</dbReference>
<dbReference type="Pfam" id="PF00400">
    <property type="entry name" value="WD40"/>
    <property type="match status" value="2"/>
</dbReference>
<keyword evidence="2 7" id="KW-0349">Heme</keyword>
<dbReference type="AlphaFoldDB" id="A0A5B9QS60"/>
<sequence precursor="true">MLCMNVLTRILCTSIVGWLAVAVPAADAADAAKKFAEVPQLLRRNCIACHHAKEAEGGLDLETRQAMLRGGDSGPAIQPGEAKASLLWQRISGAEDPIMPPEDNEMGAHPLTPDEQDLIARWIDAGAPLTASPSTAPLDWQPLPENLRPIYATASSATTPLAAYGLGQQVWLRYFDGQGQTLGSYPLSDPKLPSPTLTSAEASAQPGSATAASAEPFSALDIVSSLAISRDGQMIAVGGFRKLDLWRFDGSPQPPAAPTASDHSGAATHISPSGRHIAYAQPGSDKLIVYNADRSDSTALTLPVAEDVQQVLWSADEDRLSVALQDGTLVEFAAGVPDPEAVSTLGTGRHPWVWLDEHRLAGLNDQHQLEVWRTADDAAAPWVRDETFTPLNDIQQVTPIVHDRAVMVALLAQRWLVLLAADGSEVGRLDHGGKVSGFALQGNGKRLVSLGPQGLPKIWDVDQAAVQGELNWYQPVLDAVDFAQRDVNRQQAKLNRLKPRLAPLQATVKTQSEAVARALEEHNKAVADVAAKQAALDKLEQPEEKPEEQPEAVKKAAAALSSSQQALAKREQILATTRDAQASAEAAVAALVAMTESESQFLASLQKTLDAALARRDEPLAATTHVTFSPDGRFVVVGTAAKELHVFSAEGLQRCVTLHSDRAVERISITAAGRILEHRPQGGQPHSWPLLGRWRQALTLGGGDTSLFADRVTAIDIDSPAQRIAAGSGLPSRDGTLTIFQAADGQLEHRFEGLHSDSIMGVAFAPDGRSVASVAADKLVRVSVLDADRPPLTLEGHGHHVLAVAWHADGHRLVTGAADKTMRVWDTESARSLRSIGGFSDEVTSVRMVSDSNQVAVSAGRTVPQLIDINNGSKVRNFAGARDYVYSLSILSGNQLLLAGDHSGNLTLWKLASGTEVK</sequence>
<keyword evidence="5 7" id="KW-0408">Iron</keyword>
<gene>
    <name evidence="11" type="ORF">UC8_27560</name>
</gene>
<protein>
    <submittedName>
        <fullName evidence="11">WD domain, G-beta repeat</fullName>
    </submittedName>
</protein>
<feature type="compositionally biased region" description="Polar residues" evidence="8">
    <location>
        <begin position="195"/>
        <end position="211"/>
    </location>
</feature>
<keyword evidence="1 6" id="KW-0853">WD repeat</keyword>
<evidence type="ECO:0000256" key="5">
    <source>
        <dbReference type="ARBA" id="ARBA00023004"/>
    </source>
</evidence>
<dbReference type="PANTHER" id="PTHR19879:SF9">
    <property type="entry name" value="TRANSCRIPTION INITIATION FACTOR TFIID SUBUNIT 5"/>
    <property type="match status" value="1"/>
</dbReference>
<evidence type="ECO:0000256" key="7">
    <source>
        <dbReference type="PROSITE-ProRule" id="PRU00433"/>
    </source>
</evidence>
<dbReference type="InterPro" id="IPR036909">
    <property type="entry name" value="Cyt_c-like_dom_sf"/>
</dbReference>
<name>A0A5B9QS60_9BACT</name>
<dbReference type="SMART" id="SM00320">
    <property type="entry name" value="WD40"/>
    <property type="match status" value="7"/>
</dbReference>
<evidence type="ECO:0000259" key="10">
    <source>
        <dbReference type="PROSITE" id="PS51007"/>
    </source>
</evidence>
<accession>A0A5B9QS60</accession>
<dbReference type="InterPro" id="IPR019775">
    <property type="entry name" value="WD40_repeat_CS"/>
</dbReference>
<dbReference type="InterPro" id="IPR011429">
    <property type="entry name" value="Cyt_c_Planctomycete-type"/>
</dbReference>
<evidence type="ECO:0000256" key="8">
    <source>
        <dbReference type="SAM" id="MobiDB-lite"/>
    </source>
</evidence>
<feature type="domain" description="Cytochrome c" evidence="10">
    <location>
        <begin position="26"/>
        <end position="127"/>
    </location>
</feature>
<evidence type="ECO:0000256" key="4">
    <source>
        <dbReference type="ARBA" id="ARBA00022737"/>
    </source>
</evidence>
<keyword evidence="9" id="KW-0732">Signal</keyword>
<dbReference type="Pfam" id="PF07635">
    <property type="entry name" value="PSCyt1"/>
    <property type="match status" value="1"/>
</dbReference>